<reference evidence="1 2" key="1">
    <citation type="submission" date="2019-03" db="EMBL/GenBank/DDBJ databases">
        <title>First draft genome of Liparis tanakae, snailfish: a comprehensive survey of snailfish specific genes.</title>
        <authorList>
            <person name="Kim W."/>
            <person name="Song I."/>
            <person name="Jeong J.-H."/>
            <person name="Kim D."/>
            <person name="Kim S."/>
            <person name="Ryu S."/>
            <person name="Song J.Y."/>
            <person name="Lee S.K."/>
        </authorList>
    </citation>
    <scope>NUCLEOTIDE SEQUENCE [LARGE SCALE GENOMIC DNA]</scope>
    <source>
        <tissue evidence="1">Muscle</tissue>
    </source>
</reference>
<dbReference type="EMBL" id="SRLO01000004">
    <property type="protein sequence ID" value="TNN88782.1"/>
    <property type="molecule type" value="Genomic_DNA"/>
</dbReference>
<accession>A0A4Z2JHN8</accession>
<gene>
    <name evidence="1" type="ORF">EYF80_001114</name>
</gene>
<evidence type="ECO:0000313" key="2">
    <source>
        <dbReference type="Proteomes" id="UP000314294"/>
    </source>
</evidence>
<protein>
    <submittedName>
        <fullName evidence="1">Uncharacterized protein</fullName>
    </submittedName>
</protein>
<evidence type="ECO:0000313" key="1">
    <source>
        <dbReference type="EMBL" id="TNN88782.1"/>
    </source>
</evidence>
<dbReference type="AlphaFoldDB" id="A0A4Z2JHN8"/>
<sequence>MGVSRPLFSVYSPNFTPLTSWSFRTKLSMGMLSMSVFRSSVEVAGWSDTDRGNSTSALISIDVLALLAWLVLAPSASQSHMSLTMSPDMCACVASGAKLISLVGPLLFFGFTTTRLCPDQWCAGCVIMHSDDLHCVFSAGLQTIDNSRLCVSSRSRAQLSLALLRTGVQDPMLTEYSVSAASPVRVKWFLDGGSLSSLALPPLTIW</sequence>
<proteinExistence type="predicted"/>
<name>A0A4Z2JHN8_9TELE</name>
<comment type="caution">
    <text evidence="1">The sequence shown here is derived from an EMBL/GenBank/DDBJ whole genome shotgun (WGS) entry which is preliminary data.</text>
</comment>
<organism evidence="1 2">
    <name type="scientific">Liparis tanakae</name>
    <name type="common">Tanaka's snailfish</name>
    <dbReference type="NCBI Taxonomy" id="230148"/>
    <lineage>
        <taxon>Eukaryota</taxon>
        <taxon>Metazoa</taxon>
        <taxon>Chordata</taxon>
        <taxon>Craniata</taxon>
        <taxon>Vertebrata</taxon>
        <taxon>Euteleostomi</taxon>
        <taxon>Actinopterygii</taxon>
        <taxon>Neopterygii</taxon>
        <taxon>Teleostei</taxon>
        <taxon>Neoteleostei</taxon>
        <taxon>Acanthomorphata</taxon>
        <taxon>Eupercaria</taxon>
        <taxon>Perciformes</taxon>
        <taxon>Cottioidei</taxon>
        <taxon>Cottales</taxon>
        <taxon>Liparidae</taxon>
        <taxon>Liparis</taxon>
    </lineage>
</organism>
<dbReference type="Proteomes" id="UP000314294">
    <property type="component" value="Unassembled WGS sequence"/>
</dbReference>
<keyword evidence="2" id="KW-1185">Reference proteome</keyword>